<dbReference type="SUPFAM" id="SSF101307">
    <property type="entry name" value="YutG-like"/>
    <property type="match status" value="1"/>
</dbReference>
<accession>A0A3D5QAU3</accession>
<dbReference type="GO" id="GO:0008962">
    <property type="term" value="F:phosphatidylglycerophosphatase activity"/>
    <property type="evidence" value="ECO:0007669"/>
    <property type="project" value="InterPro"/>
</dbReference>
<comment type="caution">
    <text evidence="3">The sequence shown here is derived from an EMBL/GenBank/DDBJ whole genome shotgun (WGS) entry which is preliminary data.</text>
</comment>
<dbReference type="GO" id="GO:0006629">
    <property type="term" value="P:lipid metabolic process"/>
    <property type="evidence" value="ECO:0007669"/>
    <property type="project" value="InterPro"/>
</dbReference>
<reference evidence="3 4" key="1">
    <citation type="journal article" date="2018" name="Nat. Biotechnol.">
        <title>A standardized bacterial taxonomy based on genome phylogeny substantially revises the tree of life.</title>
        <authorList>
            <person name="Parks D.H."/>
            <person name="Chuvochina M."/>
            <person name="Waite D.W."/>
            <person name="Rinke C."/>
            <person name="Skarshewski A."/>
            <person name="Chaumeil P.A."/>
            <person name="Hugenholtz P."/>
        </authorList>
    </citation>
    <scope>NUCLEOTIDE SEQUENCE [LARGE SCALE GENOMIC DNA]</scope>
    <source>
        <strain evidence="3">UBA8672</strain>
    </source>
</reference>
<dbReference type="Proteomes" id="UP000262325">
    <property type="component" value="Unassembled WGS sequence"/>
</dbReference>
<name>A0A3D5QAU3_FLESI</name>
<gene>
    <name evidence="3" type="ORF">DHM44_04760</name>
</gene>
<dbReference type="Pfam" id="PF04608">
    <property type="entry name" value="PgpA"/>
    <property type="match status" value="1"/>
</dbReference>
<evidence type="ECO:0000256" key="1">
    <source>
        <dbReference type="SAM" id="Phobius"/>
    </source>
</evidence>
<feature type="transmembrane region" description="Helical" evidence="1">
    <location>
        <begin position="20"/>
        <end position="37"/>
    </location>
</feature>
<protein>
    <submittedName>
        <fullName evidence="3">Phosphatidylglycerophosphatase A</fullName>
    </submittedName>
</protein>
<evidence type="ECO:0000313" key="3">
    <source>
        <dbReference type="EMBL" id="HCW92975.1"/>
    </source>
</evidence>
<keyword evidence="1" id="KW-0812">Transmembrane</keyword>
<dbReference type="AlphaFoldDB" id="A0A3D5QAU3"/>
<organism evidence="3 4">
    <name type="scientific">Flexistipes sinusarabici</name>
    <dbReference type="NCBI Taxonomy" id="2352"/>
    <lineage>
        <taxon>Bacteria</taxon>
        <taxon>Pseudomonadati</taxon>
        <taxon>Deferribacterota</taxon>
        <taxon>Deferribacteres</taxon>
        <taxon>Deferribacterales</taxon>
        <taxon>Flexistipitaceae</taxon>
        <taxon>Flexistipes</taxon>
    </lineage>
</organism>
<dbReference type="InterPro" id="IPR036681">
    <property type="entry name" value="PgpA-like_sf"/>
</dbReference>
<dbReference type="PANTHER" id="PTHR36305:SF1">
    <property type="entry name" value="PHOSPHATIDYLGLYCEROPHOSPHATASE A"/>
    <property type="match status" value="1"/>
</dbReference>
<dbReference type="InterPro" id="IPR007686">
    <property type="entry name" value="YutG/PgpA"/>
</dbReference>
<proteinExistence type="predicted"/>
<evidence type="ECO:0000313" key="4">
    <source>
        <dbReference type="Proteomes" id="UP000262325"/>
    </source>
</evidence>
<feature type="domain" description="YutG/PgpA" evidence="2">
    <location>
        <begin position="8"/>
        <end position="143"/>
    </location>
</feature>
<keyword evidence="1" id="KW-1133">Transmembrane helix</keyword>
<sequence length="147" mass="16787">MHRFCHLLATGFYVGHLRPPGTLGSLLAIVLIALTFYVSILGKFFVFVALFIIGIIVSEYYEKYHNERDASQIVIDEIVGYYFVLMFVSFNMINLLITFFLFRIFDISKPYPIKQLESIEGGTGVMLDDLIAGIYSLGIFHIIKVFI</sequence>
<dbReference type="PIRSF" id="PIRSF006162">
    <property type="entry name" value="PgpA"/>
    <property type="match status" value="1"/>
</dbReference>
<dbReference type="InterPro" id="IPR026037">
    <property type="entry name" value="PgpA"/>
</dbReference>
<feature type="transmembrane region" description="Helical" evidence="1">
    <location>
        <begin position="44"/>
        <end position="61"/>
    </location>
</feature>
<dbReference type="EMBL" id="DPPF01000094">
    <property type="protein sequence ID" value="HCW92975.1"/>
    <property type="molecule type" value="Genomic_DNA"/>
</dbReference>
<feature type="transmembrane region" description="Helical" evidence="1">
    <location>
        <begin position="81"/>
        <end position="105"/>
    </location>
</feature>
<dbReference type="OMA" id="FFRIYDI"/>
<dbReference type="RefSeq" id="WP_013887205.1">
    <property type="nucleotide sequence ID" value="NZ_JAAZVV010000009.1"/>
</dbReference>
<dbReference type="CDD" id="cd06971">
    <property type="entry name" value="PgpA"/>
    <property type="match status" value="1"/>
</dbReference>
<dbReference type="PANTHER" id="PTHR36305">
    <property type="entry name" value="PHOSPHATIDYLGLYCEROPHOSPHATASE A"/>
    <property type="match status" value="1"/>
</dbReference>
<keyword evidence="1" id="KW-0472">Membrane</keyword>
<evidence type="ECO:0000259" key="2">
    <source>
        <dbReference type="Pfam" id="PF04608"/>
    </source>
</evidence>